<feature type="transmembrane region" description="Helical" evidence="1">
    <location>
        <begin position="12"/>
        <end position="31"/>
    </location>
</feature>
<dbReference type="InterPro" id="IPR011701">
    <property type="entry name" value="MFS"/>
</dbReference>
<protein>
    <submittedName>
        <fullName evidence="3">Monocarboxylate transporter 12-like</fullName>
    </submittedName>
</protein>
<dbReference type="PANTHER" id="PTHR11360">
    <property type="entry name" value="MONOCARBOXYLATE TRANSPORTER"/>
    <property type="match status" value="1"/>
</dbReference>
<proteinExistence type="predicted"/>
<keyword evidence="1" id="KW-0472">Membrane</keyword>
<dbReference type="InterPro" id="IPR050327">
    <property type="entry name" value="Proton-linked_MCT"/>
</dbReference>
<dbReference type="InterPro" id="IPR036259">
    <property type="entry name" value="MFS_trans_sf"/>
</dbReference>
<dbReference type="Gene3D" id="1.20.1250.20">
    <property type="entry name" value="MFS general substrate transporter like domains"/>
    <property type="match status" value="1"/>
</dbReference>
<evidence type="ECO:0000313" key="3">
    <source>
        <dbReference type="RefSeq" id="XP_022104114.1"/>
    </source>
</evidence>
<feature type="transmembrane region" description="Helical" evidence="1">
    <location>
        <begin position="160"/>
        <end position="182"/>
    </location>
</feature>
<organism evidence="2 3">
    <name type="scientific">Acanthaster planci</name>
    <name type="common">Crown-of-thorns starfish</name>
    <dbReference type="NCBI Taxonomy" id="133434"/>
    <lineage>
        <taxon>Eukaryota</taxon>
        <taxon>Metazoa</taxon>
        <taxon>Echinodermata</taxon>
        <taxon>Eleutherozoa</taxon>
        <taxon>Asterozoa</taxon>
        <taxon>Asteroidea</taxon>
        <taxon>Valvatacea</taxon>
        <taxon>Valvatida</taxon>
        <taxon>Acanthasteridae</taxon>
        <taxon>Acanthaster</taxon>
    </lineage>
</organism>
<dbReference type="AlphaFoldDB" id="A0A8B7ZEP7"/>
<reference evidence="3" key="1">
    <citation type="submission" date="2025-08" db="UniProtKB">
        <authorList>
            <consortium name="RefSeq"/>
        </authorList>
    </citation>
    <scope>IDENTIFICATION</scope>
</reference>
<feature type="transmembrane region" description="Helical" evidence="1">
    <location>
        <begin position="43"/>
        <end position="62"/>
    </location>
</feature>
<dbReference type="RefSeq" id="XP_022104114.1">
    <property type="nucleotide sequence ID" value="XM_022248422.1"/>
</dbReference>
<dbReference type="Proteomes" id="UP000694845">
    <property type="component" value="Unplaced"/>
</dbReference>
<dbReference type="OrthoDB" id="6435476at2759"/>
<name>A0A8B7ZEP7_ACAPL</name>
<accession>A0A8B7ZEP7</accession>
<evidence type="ECO:0000313" key="2">
    <source>
        <dbReference type="Proteomes" id="UP000694845"/>
    </source>
</evidence>
<dbReference type="GO" id="GO:0008028">
    <property type="term" value="F:monocarboxylic acid transmembrane transporter activity"/>
    <property type="evidence" value="ECO:0007669"/>
    <property type="project" value="TreeGrafter"/>
</dbReference>
<dbReference type="KEGG" id="aplc:110986509"/>
<feature type="transmembrane region" description="Helical" evidence="1">
    <location>
        <begin position="123"/>
        <end position="148"/>
    </location>
</feature>
<keyword evidence="2" id="KW-1185">Reference proteome</keyword>
<gene>
    <name evidence="3" type="primary">LOC110986509</name>
</gene>
<sequence length="314" mass="34273">MTGRYFTTSYATVNGIATAGSGVGLISFAPLTQVLLDTYGRQGALLLLGAISMHLGVCGFLLRPPPPLAEGRGDYLPIISSEKEPLADESKCHETVKKSRLRILKDAIKVQGKLFGCVICSRGVFWISALVYGNHVFVDSLWLVYFVAYAESKGFSGYEAVTFTTAAGIGNLVIKILLGLMVDRGLLKLRYALLISVTACSLALSTLQWVNSYWLMIFNATIFNGFIGAQASLSDIYTRELLGADELVSAFSWMDLLTAITQIAFGFFPGWIFDKTGSYDKAFVILGFISLLPLVSLLVEWLLNRQTEGLKTIS</sequence>
<keyword evidence="1" id="KW-1133">Transmembrane helix</keyword>
<dbReference type="PANTHER" id="PTHR11360:SF303">
    <property type="entry name" value="MAJOR FACILITATOR SUPERFAMILY (MFS) PROFILE DOMAIN-CONTAINING PROTEIN"/>
    <property type="match status" value="1"/>
</dbReference>
<feature type="transmembrane region" description="Helical" evidence="1">
    <location>
        <begin position="189"/>
        <end position="207"/>
    </location>
</feature>
<dbReference type="GeneID" id="110986509"/>
<dbReference type="Pfam" id="PF07690">
    <property type="entry name" value="MFS_1"/>
    <property type="match status" value="1"/>
</dbReference>
<evidence type="ECO:0000256" key="1">
    <source>
        <dbReference type="SAM" id="Phobius"/>
    </source>
</evidence>
<feature type="transmembrane region" description="Helical" evidence="1">
    <location>
        <begin position="213"/>
        <end position="233"/>
    </location>
</feature>
<feature type="transmembrane region" description="Helical" evidence="1">
    <location>
        <begin position="253"/>
        <end position="272"/>
    </location>
</feature>
<keyword evidence="1" id="KW-0812">Transmembrane</keyword>
<dbReference type="SUPFAM" id="SSF103473">
    <property type="entry name" value="MFS general substrate transporter"/>
    <property type="match status" value="1"/>
</dbReference>
<feature type="transmembrane region" description="Helical" evidence="1">
    <location>
        <begin position="284"/>
        <end position="303"/>
    </location>
</feature>
<dbReference type="OMA" id="DESKCHE"/>